<accession>A0A9Q6K948</accession>
<sequence length="87" mass="9776">MSPNEIYQALTNRNLNVAMIAESLGVSNQAVSVVIKQGKNSQRIAKAISLAIEKPLDQVFPHYAQNQQKKALREEKISQLRKKFAQI</sequence>
<name>A0A9Q6K948_HISSO</name>
<keyword evidence="2" id="KW-1185">Reference proteome</keyword>
<gene>
    <name evidence="1" type="ORF">JFL49_08540</name>
</gene>
<proteinExistence type="predicted"/>
<dbReference type="InterPro" id="IPR010982">
    <property type="entry name" value="Lambda_DNA-bd_dom_sf"/>
</dbReference>
<keyword evidence="1" id="KW-0238">DNA-binding</keyword>
<dbReference type="Gene3D" id="1.10.260.40">
    <property type="entry name" value="lambda repressor-like DNA-binding domains"/>
    <property type="match status" value="1"/>
</dbReference>
<protein>
    <submittedName>
        <fullName evidence="1">DNA-binding protein</fullName>
    </submittedName>
</protein>
<evidence type="ECO:0000313" key="1">
    <source>
        <dbReference type="EMBL" id="QQF82094.1"/>
    </source>
</evidence>
<evidence type="ECO:0000313" key="2">
    <source>
        <dbReference type="Proteomes" id="UP000595373"/>
    </source>
</evidence>
<dbReference type="AlphaFoldDB" id="A0A9Q6K948"/>
<reference evidence="1 2" key="1">
    <citation type="submission" date="2020-12" db="EMBL/GenBank/DDBJ databases">
        <title>ASc-MMNZ-VFA-070.</title>
        <authorList>
            <person name="Schryvers A."/>
            <person name="Mostafa Nazari M."/>
            <person name="Farshchi Andisi V."/>
            <person name="Timsit E."/>
            <person name="Walter Morck D."/>
        </authorList>
    </citation>
    <scope>NUCLEOTIDE SEQUENCE [LARGE SCALE GENOMIC DNA]</scope>
    <source>
        <strain evidence="1 2">ASc-MMNZ-VFA-070</strain>
    </source>
</reference>
<dbReference type="Proteomes" id="UP000595373">
    <property type="component" value="Chromosome"/>
</dbReference>
<dbReference type="EMBL" id="CP066558">
    <property type="protein sequence ID" value="QQF82094.1"/>
    <property type="molecule type" value="Genomic_DNA"/>
</dbReference>
<organism evidence="1 2">
    <name type="scientific">Histophilus somni</name>
    <name type="common">Haemophilus somnus</name>
    <dbReference type="NCBI Taxonomy" id="731"/>
    <lineage>
        <taxon>Bacteria</taxon>
        <taxon>Pseudomonadati</taxon>
        <taxon>Pseudomonadota</taxon>
        <taxon>Gammaproteobacteria</taxon>
        <taxon>Pasteurellales</taxon>
        <taxon>Pasteurellaceae</taxon>
        <taxon>Histophilus</taxon>
    </lineage>
</organism>
<dbReference type="RefSeq" id="WP_075294193.1">
    <property type="nucleotide sequence ID" value="NZ_CP018802.1"/>
</dbReference>
<dbReference type="GO" id="GO:0003677">
    <property type="term" value="F:DNA binding"/>
    <property type="evidence" value="ECO:0007669"/>
    <property type="project" value="UniProtKB-KW"/>
</dbReference>
<dbReference type="OrthoDB" id="5683648at2"/>